<comment type="caution">
    <text evidence="1">The sequence shown here is derived from an EMBL/GenBank/DDBJ whole genome shotgun (WGS) entry which is preliminary data.</text>
</comment>
<proteinExistence type="predicted"/>
<reference evidence="1" key="2">
    <citation type="submission" date="2020-11" db="EMBL/GenBank/DDBJ databases">
        <authorList>
            <person name="McCartney M.A."/>
            <person name="Auch B."/>
            <person name="Kono T."/>
            <person name="Mallez S."/>
            <person name="Becker A."/>
            <person name="Gohl D.M."/>
            <person name="Silverstein K.A.T."/>
            <person name="Koren S."/>
            <person name="Bechman K.B."/>
            <person name="Herman A."/>
            <person name="Abrahante J.E."/>
            <person name="Garbe J."/>
        </authorList>
    </citation>
    <scope>NUCLEOTIDE SEQUENCE</scope>
    <source>
        <strain evidence="1">Duluth1</strain>
        <tissue evidence="1">Whole animal</tissue>
    </source>
</reference>
<accession>A0A9D3Y9W8</accession>
<organism evidence="1 2">
    <name type="scientific">Dreissena polymorpha</name>
    <name type="common">Zebra mussel</name>
    <name type="synonym">Mytilus polymorpha</name>
    <dbReference type="NCBI Taxonomy" id="45954"/>
    <lineage>
        <taxon>Eukaryota</taxon>
        <taxon>Metazoa</taxon>
        <taxon>Spiralia</taxon>
        <taxon>Lophotrochozoa</taxon>
        <taxon>Mollusca</taxon>
        <taxon>Bivalvia</taxon>
        <taxon>Autobranchia</taxon>
        <taxon>Heteroconchia</taxon>
        <taxon>Euheterodonta</taxon>
        <taxon>Imparidentia</taxon>
        <taxon>Neoheterodontei</taxon>
        <taxon>Myida</taxon>
        <taxon>Dreissenoidea</taxon>
        <taxon>Dreissenidae</taxon>
        <taxon>Dreissena</taxon>
    </lineage>
</organism>
<dbReference type="EMBL" id="JAIWYP010000016">
    <property type="protein sequence ID" value="KAH3694515.1"/>
    <property type="molecule type" value="Genomic_DNA"/>
</dbReference>
<dbReference type="AlphaFoldDB" id="A0A9D3Y9W8"/>
<evidence type="ECO:0000313" key="2">
    <source>
        <dbReference type="Proteomes" id="UP000828390"/>
    </source>
</evidence>
<gene>
    <name evidence="1" type="ORF">DPMN_081955</name>
</gene>
<name>A0A9D3Y9W8_DREPO</name>
<protein>
    <submittedName>
        <fullName evidence="1">Uncharacterized protein</fullName>
    </submittedName>
</protein>
<reference evidence="1" key="1">
    <citation type="journal article" date="2019" name="bioRxiv">
        <title>The Genome of the Zebra Mussel, Dreissena polymorpha: A Resource for Invasive Species Research.</title>
        <authorList>
            <person name="McCartney M.A."/>
            <person name="Auch B."/>
            <person name="Kono T."/>
            <person name="Mallez S."/>
            <person name="Zhang Y."/>
            <person name="Obille A."/>
            <person name="Becker A."/>
            <person name="Abrahante J.E."/>
            <person name="Garbe J."/>
            <person name="Badalamenti J.P."/>
            <person name="Herman A."/>
            <person name="Mangelson H."/>
            <person name="Liachko I."/>
            <person name="Sullivan S."/>
            <person name="Sone E.D."/>
            <person name="Koren S."/>
            <person name="Silverstein K.A.T."/>
            <person name="Beckman K.B."/>
            <person name="Gohl D.M."/>
        </authorList>
    </citation>
    <scope>NUCLEOTIDE SEQUENCE</scope>
    <source>
        <strain evidence="1">Duluth1</strain>
        <tissue evidence="1">Whole animal</tissue>
    </source>
</reference>
<dbReference type="Proteomes" id="UP000828390">
    <property type="component" value="Unassembled WGS sequence"/>
</dbReference>
<keyword evidence="2" id="KW-1185">Reference proteome</keyword>
<sequence>MPFNGVAVPPSHTLNTHRSVQIRISHNTLVDFDYPSLSSQFPPPSGSSLLILALAILSQTKSSPKSTKPMLCE</sequence>
<evidence type="ECO:0000313" key="1">
    <source>
        <dbReference type="EMBL" id="KAH3694515.1"/>
    </source>
</evidence>